<dbReference type="AlphaFoldDB" id="C7ME94"/>
<dbReference type="CAZy" id="GT4">
    <property type="family name" value="Glycosyltransferase Family 4"/>
</dbReference>
<evidence type="ECO:0000256" key="1">
    <source>
        <dbReference type="ARBA" id="ARBA00022676"/>
    </source>
</evidence>
<dbReference type="OrthoDB" id="3657271at2"/>
<evidence type="ECO:0000313" key="4">
    <source>
        <dbReference type="EMBL" id="ACU85901.1"/>
    </source>
</evidence>
<accession>C7ME94</accession>
<gene>
    <name evidence="4" type="ordered locus">Bfae_20940</name>
</gene>
<evidence type="ECO:0000313" key="5">
    <source>
        <dbReference type="Proteomes" id="UP000001919"/>
    </source>
</evidence>
<dbReference type="EMBL" id="CP001643">
    <property type="protein sequence ID" value="ACU85901.1"/>
    <property type="molecule type" value="Genomic_DNA"/>
</dbReference>
<dbReference type="HOGENOM" id="CLU_009583_11_1_11"/>
<dbReference type="Pfam" id="PF13692">
    <property type="entry name" value="Glyco_trans_1_4"/>
    <property type="match status" value="1"/>
</dbReference>
<organism evidence="4 5">
    <name type="scientific">Brachybacterium faecium (strain ATCC 43885 / DSM 4810 / JCM 11609 / LMG 19847 / NBRC 14762 / NCIMB 9860 / 6-10)</name>
    <dbReference type="NCBI Taxonomy" id="446465"/>
    <lineage>
        <taxon>Bacteria</taxon>
        <taxon>Bacillati</taxon>
        <taxon>Actinomycetota</taxon>
        <taxon>Actinomycetes</taxon>
        <taxon>Micrococcales</taxon>
        <taxon>Dermabacteraceae</taxon>
        <taxon>Brachybacterium</taxon>
    </lineage>
</organism>
<dbReference type="Proteomes" id="UP000001919">
    <property type="component" value="Chromosome"/>
</dbReference>
<dbReference type="KEGG" id="bfa:Bfae_20940"/>
<dbReference type="Pfam" id="PF13579">
    <property type="entry name" value="Glyco_trans_4_4"/>
    <property type="match status" value="1"/>
</dbReference>
<dbReference type="CDD" id="cd03794">
    <property type="entry name" value="GT4_WbuB-like"/>
    <property type="match status" value="1"/>
</dbReference>
<sequence length="394" mass="42881">MEGPCVAKHPRRTHGTYVVATRLFAPEPTPAASRNEALVRAMERAGHRVRVMTTRAPEAEGHRDTVRDVSRWPVKRDRQGHVKGYVSYLSYDIPLIARLLLQRDLAGVISEPPPTTGLAVMVACALRRVPYAYFAADVWADATGTVAGVPWIVRKAVRCMETLVWRRATTILATSQGVHDRIIELIGPRPSVAVVGNGINIADFTPEGPLAEEPGPYLVYTGTVSEWHGAGIFLDAYERVLAEHPGLRLLFFSEGAHRDELAQRARDRGLDGVEFRRRLPAPEVARYIRGAVAALSSVAPGQGYDFAVATKMFAATACGTPVIQSGDGYGNRLVEENQLGWSVPYEVEEVAAAMRAALCGEDTPSPEHLRAWTEQDASLDAAGDRAVTALAPLF</sequence>
<dbReference type="PATRIC" id="fig|446465.5.peg.2079"/>
<dbReference type="eggNOG" id="COG0438">
    <property type="taxonomic scope" value="Bacteria"/>
</dbReference>
<dbReference type="Gene3D" id="3.40.50.2000">
    <property type="entry name" value="Glycogen Phosphorylase B"/>
    <property type="match status" value="2"/>
</dbReference>
<proteinExistence type="predicted"/>
<dbReference type="PANTHER" id="PTHR12526">
    <property type="entry name" value="GLYCOSYLTRANSFERASE"/>
    <property type="match status" value="1"/>
</dbReference>
<protein>
    <submittedName>
        <fullName evidence="4">Glycosyltransferase</fullName>
    </submittedName>
</protein>
<feature type="domain" description="Glycosyltransferase subfamily 4-like N-terminal" evidence="3">
    <location>
        <begin position="34"/>
        <end position="198"/>
    </location>
</feature>
<reference evidence="4 5" key="1">
    <citation type="journal article" date="2009" name="Stand. Genomic Sci.">
        <title>Complete genome sequence of Brachybacterium faecium type strain (Schefferle 6-10).</title>
        <authorList>
            <person name="Lapidus A."/>
            <person name="Pukall R."/>
            <person name="Labuttii K."/>
            <person name="Copeland A."/>
            <person name="Del Rio T.G."/>
            <person name="Nolan M."/>
            <person name="Chen F."/>
            <person name="Lucas S."/>
            <person name="Tice H."/>
            <person name="Cheng J.F."/>
            <person name="Bruce D."/>
            <person name="Goodwin L."/>
            <person name="Pitluck S."/>
            <person name="Rohde M."/>
            <person name="Goker M."/>
            <person name="Pati A."/>
            <person name="Ivanova N."/>
            <person name="Mavrommatis K."/>
            <person name="Chen A."/>
            <person name="Palaniappan K."/>
            <person name="D'haeseleer P."/>
            <person name="Chain P."/>
            <person name="Bristow J."/>
            <person name="Eisen J.A."/>
            <person name="Markowitz V."/>
            <person name="Hugenholtz P."/>
            <person name="Kyrpides N.C."/>
            <person name="Klenk H.P."/>
        </authorList>
    </citation>
    <scope>NUCLEOTIDE SEQUENCE [LARGE SCALE GENOMIC DNA]</scope>
    <source>
        <strain evidence="5">ATCC 43885 / DSM 4810 / JCM 11609 / LMG 19847 / NBRC 14762 / NCIMB 9860 / 6-10</strain>
    </source>
</reference>
<keyword evidence="5" id="KW-1185">Reference proteome</keyword>
<dbReference type="STRING" id="446465.Bfae_20940"/>
<keyword evidence="2 4" id="KW-0808">Transferase</keyword>
<evidence type="ECO:0000256" key="2">
    <source>
        <dbReference type="ARBA" id="ARBA00022679"/>
    </source>
</evidence>
<name>C7ME94_BRAFD</name>
<keyword evidence="1" id="KW-0328">Glycosyltransferase</keyword>
<dbReference type="InterPro" id="IPR028098">
    <property type="entry name" value="Glyco_trans_4-like_N"/>
</dbReference>
<dbReference type="GO" id="GO:0016757">
    <property type="term" value="F:glycosyltransferase activity"/>
    <property type="evidence" value="ECO:0007669"/>
    <property type="project" value="UniProtKB-KW"/>
</dbReference>
<dbReference type="SUPFAM" id="SSF53756">
    <property type="entry name" value="UDP-Glycosyltransferase/glycogen phosphorylase"/>
    <property type="match status" value="1"/>
</dbReference>
<evidence type="ECO:0000259" key="3">
    <source>
        <dbReference type="Pfam" id="PF13579"/>
    </source>
</evidence>